<evidence type="ECO:0000313" key="2">
    <source>
        <dbReference type="EMBL" id="KAK1842007.1"/>
    </source>
</evidence>
<name>A0AAD9A6H4_9PEZI</name>
<sequence>MTGSSVDHPQQLVSDAGKEDVPTQVSAVSQTADRTCSCSCSCSFPSMVADRSFLSSSSTGLSNTRGFLTSPTPAHLTWPFFGQCTTGRSALDSFLSALGCCCSCSSQPPAAARTLHIQLHMHRIRLWEPNGSLSNVHNASFAGLAAFQAERQNRDADTDARARGPGPGHLTSAFNGQHTRTPHTYRYTHTQIEARMPRQPGKHCC</sequence>
<accession>A0AAD9A6H4</accession>
<organism evidence="2 3">
    <name type="scientific">Colletotrichum chrysophilum</name>
    <dbReference type="NCBI Taxonomy" id="1836956"/>
    <lineage>
        <taxon>Eukaryota</taxon>
        <taxon>Fungi</taxon>
        <taxon>Dikarya</taxon>
        <taxon>Ascomycota</taxon>
        <taxon>Pezizomycotina</taxon>
        <taxon>Sordariomycetes</taxon>
        <taxon>Hypocreomycetidae</taxon>
        <taxon>Glomerellales</taxon>
        <taxon>Glomerellaceae</taxon>
        <taxon>Colletotrichum</taxon>
        <taxon>Colletotrichum gloeosporioides species complex</taxon>
    </lineage>
</organism>
<gene>
    <name evidence="2" type="ORF">CCHR01_15369</name>
</gene>
<dbReference type="Proteomes" id="UP001243330">
    <property type="component" value="Unassembled WGS sequence"/>
</dbReference>
<proteinExistence type="predicted"/>
<evidence type="ECO:0000256" key="1">
    <source>
        <dbReference type="SAM" id="MobiDB-lite"/>
    </source>
</evidence>
<protein>
    <submittedName>
        <fullName evidence="2">Uncharacterized protein</fullName>
    </submittedName>
</protein>
<feature type="region of interest" description="Disordered" evidence="1">
    <location>
        <begin position="151"/>
        <end position="182"/>
    </location>
</feature>
<dbReference type="EMBL" id="JAQOWY010000441">
    <property type="protein sequence ID" value="KAK1842007.1"/>
    <property type="molecule type" value="Genomic_DNA"/>
</dbReference>
<reference evidence="2" key="1">
    <citation type="submission" date="2023-01" db="EMBL/GenBank/DDBJ databases">
        <title>Colletotrichum chrysophilum M932 genome sequence.</title>
        <authorList>
            <person name="Baroncelli R."/>
        </authorList>
    </citation>
    <scope>NUCLEOTIDE SEQUENCE</scope>
    <source>
        <strain evidence="2">M932</strain>
    </source>
</reference>
<comment type="caution">
    <text evidence="2">The sequence shown here is derived from an EMBL/GenBank/DDBJ whole genome shotgun (WGS) entry which is preliminary data.</text>
</comment>
<feature type="compositionally biased region" description="Basic and acidic residues" evidence="1">
    <location>
        <begin position="151"/>
        <end position="162"/>
    </location>
</feature>
<keyword evidence="3" id="KW-1185">Reference proteome</keyword>
<feature type="region of interest" description="Disordered" evidence="1">
    <location>
        <begin position="1"/>
        <end position="24"/>
    </location>
</feature>
<evidence type="ECO:0000313" key="3">
    <source>
        <dbReference type="Proteomes" id="UP001243330"/>
    </source>
</evidence>
<dbReference type="AlphaFoldDB" id="A0AAD9A6H4"/>
<feature type="compositionally biased region" description="Polar residues" evidence="1">
    <location>
        <begin position="1"/>
        <end position="13"/>
    </location>
</feature>